<dbReference type="Gene3D" id="6.10.340.10">
    <property type="match status" value="1"/>
</dbReference>
<dbReference type="Proteomes" id="UP000290172">
    <property type="component" value="Unassembled WGS sequence"/>
</dbReference>
<evidence type="ECO:0000256" key="1">
    <source>
        <dbReference type="SAM" id="Phobius"/>
    </source>
</evidence>
<dbReference type="InterPro" id="IPR050706">
    <property type="entry name" value="Cyclic-di-GMP_PDE-like"/>
</dbReference>
<sequence>MKNKIFYKIYAIIVAIVLIYSLFIIFVITPKISDYIIDLEIKQAQIQLKRVDSIIKSKQLYLKSQEKDIDFEEVKKSILEELRSLIQSITIEDLGYIFLINSEAKIVLHPEITKDSNSSINNMPNIKSMFENLELAYKKSMPYEYKWHKKEDPSNFSYEKIAWIKYNDYFDWYIVSSLYKEDLIKKSNEISFMIINISLIVLILISLVSSLFIKRLLNPILKLSEKAKLVKEGRFDIRCSVDTNDELGVLSSQFNDMLDFIEDNTKNLEKKISQRTKEIEYKLYHESVTGAKNRLALLNDLKKYEFSALNLISIDDFDDINELYGYEVGDEVLIEMTTRIDEFAKKEDFLFYKIGSATFAILDLQLKNFISYDLVIQKILKEFKKAVRINSLKIEIIFEITVGTAISQNNQLACANIALKNAKKRGSRFTIYNQTIDTQENIKNTTFWREKINSALQEDRVIPFFQPIFNKEGKLIKYEVLMRIKETIEGEHFYISPTKFLDIAFKIKQYYSLNRLIINKAFLMLDTIKEEISINLSFSDIMNVEYMNFLKTQIELLKKEQRGRIVFEILESDDITDSEILNQFISEYRKKGIKIAIDDFGTGFSNFSYILKIKPDFIKIDGSLIKDINSDENSYEIVKSITTFSKSLGIKVIAEFVHSKEVYETLKRLDIDEFQGYYLGEPCALN</sequence>
<evidence type="ECO:0000313" key="6">
    <source>
        <dbReference type="Proteomes" id="UP000290172"/>
    </source>
</evidence>
<dbReference type="Gene3D" id="3.30.70.270">
    <property type="match status" value="1"/>
</dbReference>
<dbReference type="InterPro" id="IPR003660">
    <property type="entry name" value="HAMP_dom"/>
</dbReference>
<dbReference type="InterPro" id="IPR001633">
    <property type="entry name" value="EAL_dom"/>
</dbReference>
<reference evidence="5 6" key="1">
    <citation type="submission" date="2017-10" db="EMBL/GenBank/DDBJ databases">
        <title>Genomics of the genus Arcobacter.</title>
        <authorList>
            <person name="Perez-Cataluna A."/>
            <person name="Figueras M.J."/>
        </authorList>
    </citation>
    <scope>NUCLEOTIDE SEQUENCE [LARGE SCALE GENOMIC DNA]</scope>
    <source>
        <strain evidence="5 6">CECT 8993</strain>
    </source>
</reference>
<keyword evidence="1" id="KW-0472">Membrane</keyword>
<comment type="caution">
    <text evidence="5">The sequence shown here is derived from an EMBL/GenBank/DDBJ whole genome shotgun (WGS) entry which is preliminary data.</text>
</comment>
<evidence type="ECO:0000313" key="5">
    <source>
        <dbReference type="EMBL" id="RXJ66648.1"/>
    </source>
</evidence>
<organism evidence="5 6">
    <name type="scientific">Halarcobacter ebronensis</name>
    <dbReference type="NCBI Taxonomy" id="1462615"/>
    <lineage>
        <taxon>Bacteria</taxon>
        <taxon>Pseudomonadati</taxon>
        <taxon>Campylobacterota</taxon>
        <taxon>Epsilonproteobacteria</taxon>
        <taxon>Campylobacterales</taxon>
        <taxon>Arcobacteraceae</taxon>
        <taxon>Halarcobacter</taxon>
    </lineage>
</organism>
<keyword evidence="1" id="KW-1133">Transmembrane helix</keyword>
<protein>
    <recommendedName>
        <fullName evidence="7">GGDEF domain-containing protein</fullName>
    </recommendedName>
</protein>
<dbReference type="SUPFAM" id="SSF158472">
    <property type="entry name" value="HAMP domain-like"/>
    <property type="match status" value="1"/>
</dbReference>
<gene>
    <name evidence="5" type="ORF">CRV08_12525</name>
</gene>
<evidence type="ECO:0000259" key="3">
    <source>
        <dbReference type="PROSITE" id="PS50885"/>
    </source>
</evidence>
<feature type="domain" description="GGDEF" evidence="4">
    <location>
        <begin position="305"/>
        <end position="435"/>
    </location>
</feature>
<dbReference type="Gene3D" id="3.30.450.20">
    <property type="entry name" value="PAS domain"/>
    <property type="match status" value="1"/>
</dbReference>
<dbReference type="SUPFAM" id="SSF141868">
    <property type="entry name" value="EAL domain-like"/>
    <property type="match status" value="1"/>
</dbReference>
<keyword evidence="1" id="KW-0812">Transmembrane</keyword>
<dbReference type="Pfam" id="PF00990">
    <property type="entry name" value="GGDEF"/>
    <property type="match status" value="1"/>
</dbReference>
<feature type="domain" description="HAMP" evidence="3">
    <location>
        <begin position="214"/>
        <end position="266"/>
    </location>
</feature>
<dbReference type="RefSeq" id="WP_128982638.1">
    <property type="nucleotide sequence ID" value="NZ_PDKJ01000013.1"/>
</dbReference>
<dbReference type="CDD" id="cd01948">
    <property type="entry name" value="EAL"/>
    <property type="match status" value="1"/>
</dbReference>
<dbReference type="PROSITE" id="PS50883">
    <property type="entry name" value="EAL"/>
    <property type="match status" value="1"/>
</dbReference>
<dbReference type="Pfam" id="PF08269">
    <property type="entry name" value="dCache_2"/>
    <property type="match status" value="1"/>
</dbReference>
<dbReference type="SMART" id="SM00304">
    <property type="entry name" value="HAMP"/>
    <property type="match status" value="1"/>
</dbReference>
<dbReference type="InterPro" id="IPR035919">
    <property type="entry name" value="EAL_sf"/>
</dbReference>
<dbReference type="SMART" id="SM00052">
    <property type="entry name" value="EAL"/>
    <property type="match status" value="1"/>
</dbReference>
<dbReference type="Gene3D" id="3.20.20.450">
    <property type="entry name" value="EAL domain"/>
    <property type="match status" value="1"/>
</dbReference>
<dbReference type="SUPFAM" id="SSF55073">
    <property type="entry name" value="Nucleotide cyclase"/>
    <property type="match status" value="1"/>
</dbReference>
<dbReference type="InterPro" id="IPR043128">
    <property type="entry name" value="Rev_trsase/Diguanyl_cyclase"/>
</dbReference>
<dbReference type="Pfam" id="PF00672">
    <property type="entry name" value="HAMP"/>
    <property type="match status" value="1"/>
</dbReference>
<evidence type="ECO:0008006" key="7">
    <source>
        <dbReference type="Google" id="ProtNLM"/>
    </source>
</evidence>
<dbReference type="CDD" id="cd06225">
    <property type="entry name" value="HAMP"/>
    <property type="match status" value="1"/>
</dbReference>
<dbReference type="EMBL" id="PDKJ01000013">
    <property type="protein sequence ID" value="RXJ66648.1"/>
    <property type="molecule type" value="Genomic_DNA"/>
</dbReference>
<dbReference type="InterPro" id="IPR029787">
    <property type="entry name" value="Nucleotide_cyclase"/>
</dbReference>
<dbReference type="PROSITE" id="PS50887">
    <property type="entry name" value="GGDEF"/>
    <property type="match status" value="1"/>
</dbReference>
<feature type="transmembrane region" description="Helical" evidence="1">
    <location>
        <begin position="190"/>
        <end position="213"/>
    </location>
</feature>
<dbReference type="GO" id="GO:0071111">
    <property type="term" value="F:cyclic-guanylate-specific phosphodiesterase activity"/>
    <property type="evidence" value="ECO:0007669"/>
    <property type="project" value="InterPro"/>
</dbReference>
<evidence type="ECO:0000259" key="2">
    <source>
        <dbReference type="PROSITE" id="PS50883"/>
    </source>
</evidence>
<dbReference type="GO" id="GO:0007165">
    <property type="term" value="P:signal transduction"/>
    <property type="evidence" value="ECO:0007669"/>
    <property type="project" value="InterPro"/>
</dbReference>
<feature type="domain" description="EAL" evidence="2">
    <location>
        <begin position="445"/>
        <end position="686"/>
    </location>
</feature>
<dbReference type="PANTHER" id="PTHR33121">
    <property type="entry name" value="CYCLIC DI-GMP PHOSPHODIESTERASE PDEF"/>
    <property type="match status" value="1"/>
</dbReference>
<dbReference type="InterPro" id="IPR004010">
    <property type="entry name" value="Double_Cache_2"/>
</dbReference>
<dbReference type="Pfam" id="PF00563">
    <property type="entry name" value="EAL"/>
    <property type="match status" value="1"/>
</dbReference>
<proteinExistence type="predicted"/>
<evidence type="ECO:0000259" key="4">
    <source>
        <dbReference type="PROSITE" id="PS50887"/>
    </source>
</evidence>
<dbReference type="PROSITE" id="PS50885">
    <property type="entry name" value="HAMP"/>
    <property type="match status" value="1"/>
</dbReference>
<name>A0A4V1LR18_9BACT</name>
<dbReference type="AlphaFoldDB" id="A0A4V1LR18"/>
<dbReference type="PANTHER" id="PTHR33121:SF79">
    <property type="entry name" value="CYCLIC DI-GMP PHOSPHODIESTERASE PDED-RELATED"/>
    <property type="match status" value="1"/>
</dbReference>
<dbReference type="SMART" id="SM00267">
    <property type="entry name" value="GGDEF"/>
    <property type="match status" value="1"/>
</dbReference>
<dbReference type="GO" id="GO:0016020">
    <property type="term" value="C:membrane"/>
    <property type="evidence" value="ECO:0007669"/>
    <property type="project" value="InterPro"/>
</dbReference>
<accession>A0A4V1LR18</accession>
<feature type="transmembrane region" description="Helical" evidence="1">
    <location>
        <begin position="6"/>
        <end position="28"/>
    </location>
</feature>
<dbReference type="InterPro" id="IPR000160">
    <property type="entry name" value="GGDEF_dom"/>
</dbReference>